<feature type="domain" description="DUF7869" evidence="1">
    <location>
        <begin position="265"/>
        <end position="387"/>
    </location>
</feature>
<dbReference type="AlphaFoldDB" id="A0AAV8WY30"/>
<evidence type="ECO:0000313" key="2">
    <source>
        <dbReference type="EMBL" id="KAJ8931525.1"/>
    </source>
</evidence>
<reference evidence="2" key="1">
    <citation type="journal article" date="2023" name="Insect Mol. Biol.">
        <title>Genome sequencing provides insights into the evolution of gene families encoding plant cell wall-degrading enzymes in longhorned beetles.</title>
        <authorList>
            <person name="Shin N.R."/>
            <person name="Okamura Y."/>
            <person name="Kirsch R."/>
            <person name="Pauchet Y."/>
        </authorList>
    </citation>
    <scope>NUCLEOTIDE SEQUENCE</scope>
    <source>
        <strain evidence="2">RBIC_L_NR</strain>
    </source>
</reference>
<evidence type="ECO:0000313" key="3">
    <source>
        <dbReference type="Proteomes" id="UP001162156"/>
    </source>
</evidence>
<gene>
    <name evidence="2" type="ORF">NQ314_015549</name>
</gene>
<protein>
    <recommendedName>
        <fullName evidence="1">DUF7869 domain-containing protein</fullName>
    </recommendedName>
</protein>
<dbReference type="Proteomes" id="UP001162156">
    <property type="component" value="Unassembled WGS sequence"/>
</dbReference>
<dbReference type="InterPro" id="IPR057191">
    <property type="entry name" value="DUF7869"/>
</dbReference>
<dbReference type="PANTHER" id="PTHR10773:SF19">
    <property type="match status" value="1"/>
</dbReference>
<comment type="caution">
    <text evidence="2">The sequence shown here is derived from an EMBL/GenBank/DDBJ whole genome shotgun (WGS) entry which is preliminary data.</text>
</comment>
<organism evidence="2 3">
    <name type="scientific">Rhamnusium bicolor</name>
    <dbReference type="NCBI Taxonomy" id="1586634"/>
    <lineage>
        <taxon>Eukaryota</taxon>
        <taxon>Metazoa</taxon>
        <taxon>Ecdysozoa</taxon>
        <taxon>Arthropoda</taxon>
        <taxon>Hexapoda</taxon>
        <taxon>Insecta</taxon>
        <taxon>Pterygota</taxon>
        <taxon>Neoptera</taxon>
        <taxon>Endopterygota</taxon>
        <taxon>Coleoptera</taxon>
        <taxon>Polyphaga</taxon>
        <taxon>Cucujiformia</taxon>
        <taxon>Chrysomeloidea</taxon>
        <taxon>Cerambycidae</taxon>
        <taxon>Lepturinae</taxon>
        <taxon>Rhagiini</taxon>
        <taxon>Rhamnusium</taxon>
    </lineage>
</organism>
<dbReference type="PANTHER" id="PTHR10773">
    <property type="entry name" value="DNA-DIRECTED RNA POLYMERASES I, II, AND III SUBUNIT RPABC2"/>
    <property type="match status" value="1"/>
</dbReference>
<name>A0AAV8WY30_9CUCU</name>
<dbReference type="EMBL" id="JANEYF010004314">
    <property type="protein sequence ID" value="KAJ8931525.1"/>
    <property type="molecule type" value="Genomic_DNA"/>
</dbReference>
<evidence type="ECO:0000259" key="1">
    <source>
        <dbReference type="Pfam" id="PF25273"/>
    </source>
</evidence>
<proteinExistence type="predicted"/>
<accession>A0AAV8WY30</accession>
<dbReference type="Pfam" id="PF25273">
    <property type="entry name" value="DUF7869"/>
    <property type="match status" value="1"/>
</dbReference>
<sequence>MRGTKYRVCKTFFKSSLGITDRPIRTVIKKENIVYRGMITSEARGKHGRHFQVDKDIKDDIRRHINSIPRIESHYCRNNTSREFIEGGKTVAELHRDYVESCKKHNKSYANYLMYSRIFNGEFNISFFVPKKDQCEDCVSFEISSDENKENLREGYETHLREKELSRKEKEKDKGNNSENFIVAVYDLQAVLQCPRGDVSSFYYTSKLNVFNLTVFELKSKEVECFLWDESEGHRGVCEIGSCILNYLESLEDRANATQTKMIDIMFYTDNCCGQHKNQFMFAMYVYAVQHYNFINSVTHKFLIKGHSQNEGDSAHSVIERHIKRALKSGPIFVPDQYATLIRMAKTTGKPYKVHEMNHETFYDIKDLAAQIGLNFSKNSNNEAVKIGDLKVIRTAKENSDRLMYKTSYAQEEFQTIQIKQARGKARNKAILKRLYKNKPGITEKKKTSLLSVFKPNQKIPKSVVPQYYYNFYKQL</sequence>
<keyword evidence="3" id="KW-1185">Reference proteome</keyword>